<gene>
    <name evidence="2" type="ORF">AN221_35285</name>
</gene>
<dbReference type="Proteomes" id="UP000175971">
    <property type="component" value="Unassembled WGS sequence"/>
</dbReference>
<evidence type="ECO:0000313" key="2">
    <source>
        <dbReference type="EMBL" id="OEV16058.1"/>
    </source>
</evidence>
<feature type="compositionally biased region" description="Low complexity" evidence="1">
    <location>
        <begin position="1"/>
        <end position="24"/>
    </location>
</feature>
<protein>
    <submittedName>
        <fullName evidence="2">Uncharacterized protein</fullName>
    </submittedName>
</protein>
<name>A0A1E7LIQ6_9ACTN</name>
<evidence type="ECO:0000313" key="3">
    <source>
        <dbReference type="Proteomes" id="UP000175971"/>
    </source>
</evidence>
<organism evidence="2 3">
    <name type="scientific">Streptomyces nanshensis</name>
    <dbReference type="NCBI Taxonomy" id="518642"/>
    <lineage>
        <taxon>Bacteria</taxon>
        <taxon>Bacillati</taxon>
        <taxon>Actinomycetota</taxon>
        <taxon>Actinomycetes</taxon>
        <taxon>Kitasatosporales</taxon>
        <taxon>Streptomycetaceae</taxon>
        <taxon>Streptomyces</taxon>
    </lineage>
</organism>
<feature type="region of interest" description="Disordered" evidence="1">
    <location>
        <begin position="1"/>
        <end position="27"/>
    </location>
</feature>
<comment type="caution">
    <text evidence="2">The sequence shown here is derived from an EMBL/GenBank/DDBJ whole genome shotgun (WGS) entry which is preliminary data.</text>
</comment>
<dbReference type="EMBL" id="LJGZ01000105">
    <property type="protein sequence ID" value="OEV16058.1"/>
    <property type="molecule type" value="Genomic_DNA"/>
</dbReference>
<feature type="non-terminal residue" evidence="2">
    <location>
        <position position="72"/>
    </location>
</feature>
<proteinExistence type="predicted"/>
<sequence>MGRVTGTRTPSRTSTSTSTDTRTPIRTHEAVRAHDWADFRPLRRLGDSPWHVWGVGLLRSAGFPASGVALLG</sequence>
<keyword evidence="3" id="KW-1185">Reference proteome</keyword>
<accession>A0A1E7LIQ6</accession>
<reference evidence="2 3" key="1">
    <citation type="journal article" date="2016" name="Front. Microbiol.">
        <title>Comparative Genomics Analysis of Streptomyces Species Reveals Their Adaptation to the Marine Environment and Their Diversity at the Genomic Level.</title>
        <authorList>
            <person name="Tian X."/>
            <person name="Zhang Z."/>
            <person name="Yang T."/>
            <person name="Chen M."/>
            <person name="Li J."/>
            <person name="Chen F."/>
            <person name="Yang J."/>
            <person name="Li W."/>
            <person name="Zhang B."/>
            <person name="Zhang Z."/>
            <person name="Wu J."/>
            <person name="Zhang C."/>
            <person name="Long L."/>
            <person name="Xiao J."/>
        </authorList>
    </citation>
    <scope>NUCLEOTIDE SEQUENCE [LARGE SCALE GENOMIC DNA]</scope>
    <source>
        <strain evidence="2 3">SCSIO M10372</strain>
    </source>
</reference>
<evidence type="ECO:0000256" key="1">
    <source>
        <dbReference type="SAM" id="MobiDB-lite"/>
    </source>
</evidence>
<dbReference type="AlphaFoldDB" id="A0A1E7LIQ6"/>